<dbReference type="AlphaFoldDB" id="A0AAV1UDS6"/>
<dbReference type="EMBL" id="CAKLBY020000188">
    <property type="protein sequence ID" value="CAK7932172.1"/>
    <property type="molecule type" value="Genomic_DNA"/>
</dbReference>
<evidence type="ECO:0000313" key="1">
    <source>
        <dbReference type="EMBL" id="CAK7932172.1"/>
    </source>
</evidence>
<protein>
    <submittedName>
        <fullName evidence="1">Uncharacterized protein</fullName>
    </submittedName>
</protein>
<proteinExistence type="predicted"/>
<reference evidence="1" key="1">
    <citation type="submission" date="2024-01" db="EMBL/GenBank/DDBJ databases">
        <authorList>
            <person name="Webb A."/>
        </authorList>
    </citation>
    <scope>NUCLEOTIDE SEQUENCE</scope>
    <source>
        <strain evidence="1">Pm1</strain>
    </source>
</reference>
<evidence type="ECO:0000313" key="2">
    <source>
        <dbReference type="Proteomes" id="UP001162060"/>
    </source>
</evidence>
<sequence length="108" mass="12781">MSLSVYGHGREVSLLRWESFSWPKTTASLKQRERERERRGVFVPRFLQLFGRDTLWHCEVAGTFRLPSATPSRRAMVRREECSVEAWKGCRYFLLETEREQGVRGLMN</sequence>
<dbReference type="Proteomes" id="UP001162060">
    <property type="component" value="Unassembled WGS sequence"/>
</dbReference>
<accession>A0AAV1UDS6</accession>
<organism evidence="1 2">
    <name type="scientific">Peronospora matthiolae</name>
    <dbReference type="NCBI Taxonomy" id="2874970"/>
    <lineage>
        <taxon>Eukaryota</taxon>
        <taxon>Sar</taxon>
        <taxon>Stramenopiles</taxon>
        <taxon>Oomycota</taxon>
        <taxon>Peronosporomycetes</taxon>
        <taxon>Peronosporales</taxon>
        <taxon>Peronosporaceae</taxon>
        <taxon>Peronospora</taxon>
    </lineage>
</organism>
<name>A0AAV1UDS6_9STRA</name>
<gene>
    <name evidence="1" type="ORF">PM001_LOCUS17322</name>
</gene>
<comment type="caution">
    <text evidence="1">The sequence shown here is derived from an EMBL/GenBank/DDBJ whole genome shotgun (WGS) entry which is preliminary data.</text>
</comment>